<evidence type="ECO:0000313" key="3">
    <source>
        <dbReference type="EMBL" id="XCJ72764.1"/>
    </source>
</evidence>
<reference evidence="3" key="1">
    <citation type="submission" date="2024-06" db="EMBL/GenBank/DDBJ databases">
        <title>Streptomyces sp. strain HUAS MG91 genome sequences.</title>
        <authorList>
            <person name="Mo P."/>
        </authorList>
    </citation>
    <scope>NUCLEOTIDE SEQUENCE</scope>
    <source>
        <strain evidence="3">HUAS MG91</strain>
    </source>
</reference>
<dbReference type="KEGG" id="stac:ABII15_23620"/>
<dbReference type="RefSeq" id="WP_353944284.1">
    <property type="nucleotide sequence ID" value="NZ_CP159534.1"/>
</dbReference>
<organism evidence="3">
    <name type="scientific">Streptomyces tabacisoli</name>
    <dbReference type="NCBI Taxonomy" id="3156398"/>
    <lineage>
        <taxon>Bacteria</taxon>
        <taxon>Bacillati</taxon>
        <taxon>Actinomycetota</taxon>
        <taxon>Actinomycetes</taxon>
        <taxon>Kitasatosporales</taxon>
        <taxon>Streptomycetaceae</taxon>
        <taxon>Streptomyces</taxon>
    </lineage>
</organism>
<sequence>MIPRGAAARREANGEVVARKPDGTPFDHIADLQQARNGLDKIRRVIERELENPGQEVTNRGLEVLMHKRDRVIYELDRMNGFLHSIGNRK</sequence>
<dbReference type="Pfam" id="PF15605">
    <property type="entry name" value="Ntox28"/>
    <property type="match status" value="1"/>
</dbReference>
<accession>A0AAU8IYA3</accession>
<dbReference type="EMBL" id="CP159534">
    <property type="protein sequence ID" value="XCJ72764.1"/>
    <property type="molecule type" value="Genomic_DNA"/>
</dbReference>
<proteinExistence type="predicted"/>
<protein>
    <submittedName>
        <fullName evidence="3">Polymorphic toxin type 28 domain-containing protein</fullName>
    </submittedName>
</protein>
<dbReference type="InterPro" id="IPR028948">
    <property type="entry name" value="Ntox28"/>
</dbReference>
<gene>
    <name evidence="3" type="ORF">ABII15_23620</name>
</gene>
<feature type="compositionally biased region" description="Basic and acidic residues" evidence="1">
    <location>
        <begin position="8"/>
        <end position="22"/>
    </location>
</feature>
<dbReference type="AlphaFoldDB" id="A0AAU8IYA3"/>
<name>A0AAU8IYA3_9ACTN</name>
<feature type="region of interest" description="Disordered" evidence="1">
    <location>
        <begin position="1"/>
        <end position="27"/>
    </location>
</feature>
<evidence type="ECO:0000256" key="1">
    <source>
        <dbReference type="SAM" id="MobiDB-lite"/>
    </source>
</evidence>
<feature type="domain" description="Bacterial toxin 28" evidence="2">
    <location>
        <begin position="7"/>
        <end position="85"/>
    </location>
</feature>
<evidence type="ECO:0000259" key="2">
    <source>
        <dbReference type="Pfam" id="PF15605"/>
    </source>
</evidence>